<comment type="caution">
    <text evidence="3">The sequence shown here is derived from an EMBL/GenBank/DDBJ whole genome shotgun (WGS) entry which is preliminary data.</text>
</comment>
<dbReference type="SUPFAM" id="SSF56091">
    <property type="entry name" value="DNA ligase/mRNA capping enzyme, catalytic domain"/>
    <property type="match status" value="1"/>
</dbReference>
<dbReference type="SUPFAM" id="SSF52540">
    <property type="entry name" value="P-loop containing nucleoside triphosphate hydrolases"/>
    <property type="match status" value="1"/>
</dbReference>
<dbReference type="GO" id="GO:0016301">
    <property type="term" value="F:kinase activity"/>
    <property type="evidence" value="ECO:0007669"/>
    <property type="project" value="UniProtKB-KW"/>
</dbReference>
<dbReference type="InterPro" id="IPR041780">
    <property type="entry name" value="MPP_PrpE-like"/>
</dbReference>
<evidence type="ECO:0000313" key="3">
    <source>
        <dbReference type="EMBL" id="TWS29697.1"/>
    </source>
</evidence>
<dbReference type="InterPro" id="IPR029052">
    <property type="entry name" value="Metallo-depent_PP-like"/>
</dbReference>
<dbReference type="OrthoDB" id="9807890at2"/>
<sequence>MTDTPIAVPAAGLVLLVGVSGSGKSTFARTHFRATEIVSSDTCRGLVADDENDQAATADAFDLLHHLVGIRLRRGLLTVVDATNVQRPARASLLQVARDHDVLTDAIVFDLPDEVAVERNRIRTDRTFGPQVITRQGRELRRSLKGIKKEGFRRVHVLRDVAAVDAAAITRERSWNDRTELTGPFDVIGDVHGCAAELRSLLGELGWQVRDDGAEHPEGRTAVFVGDLVDRGPDTPGVLRLVMGMVAAGTALCVSGNHESKLARALQGRKVTVAHGLEQSLEQLAAESAEFRSSALAFMDGLLSHYVLDGGRLVVAHAGLKEEYHGRASRRVRAFALYGDTTGETDEFGLPVRYPWARDYRGAAAVVYGHTPVEEPRWVNNTLCIDTGAVFGGALTALRYPEREIVSVQAESQWYEPTRPVVEEEPEDDRGESVIRIDDVAGTRWLATRTAGRVKIEEENAAAALEVMSRFAVDPRWLIHLPATMSPASVAKADGYLEHPERAFEDYAAWGVRRVVCEEKHMGSRAIAVIARDSAVAARRFGISDGSTGAVYTRTGRSFFQDSEALVDRVRTAVAPLFDRLDTDWLALDCELLPWSAKAGELIRSQYASVGAAAGAAFPAALAGLDGAAARGLDVAALRARTERRARSAQDFRGAYAGYCRPTDGLDGVTIAPFQVLAVEGRVLVGEPHEWHLAQFDALDDPFLTRTGRRTVDLGSEADRAEATRWWTELTESGGEGMVVKPAEPGGSRKSQPGLKVRGRDYLRIIYGPDYLDSLDALRDRNLGRKRKMAITEHALGLDALTSFVEGEPLWRVHQAVFAVLASESEPVDPRL</sequence>
<keyword evidence="3" id="KW-0418">Kinase</keyword>
<dbReference type="Proteomes" id="UP000319375">
    <property type="component" value="Unassembled WGS sequence"/>
</dbReference>
<protein>
    <submittedName>
        <fullName evidence="3">Polynucleotide kinase-phosphatase</fullName>
    </submittedName>
</protein>
<dbReference type="InterPro" id="IPR027417">
    <property type="entry name" value="P-loop_NTPase"/>
</dbReference>
<name>A0A5C5S2Q0_9ACTN</name>
<dbReference type="GO" id="GO:0005737">
    <property type="term" value="C:cytoplasm"/>
    <property type="evidence" value="ECO:0007669"/>
    <property type="project" value="TreeGrafter"/>
</dbReference>
<dbReference type="PANTHER" id="PTHR42850">
    <property type="entry name" value="METALLOPHOSPHOESTERASE"/>
    <property type="match status" value="1"/>
</dbReference>
<dbReference type="GO" id="GO:0016791">
    <property type="term" value="F:phosphatase activity"/>
    <property type="evidence" value="ECO:0007669"/>
    <property type="project" value="TreeGrafter"/>
</dbReference>
<dbReference type="CDD" id="cd07423">
    <property type="entry name" value="MPP_Prp_like"/>
    <property type="match status" value="1"/>
</dbReference>
<gene>
    <name evidence="3" type="ORF">FK530_03895</name>
</gene>
<dbReference type="Gene3D" id="3.30.470.30">
    <property type="entry name" value="DNA ligase/mRNA capping enzyme"/>
    <property type="match status" value="2"/>
</dbReference>
<evidence type="ECO:0000259" key="2">
    <source>
        <dbReference type="Pfam" id="PF16542"/>
    </source>
</evidence>
<reference evidence="3 4" key="1">
    <citation type="submission" date="2019-06" db="EMBL/GenBank/DDBJ databases">
        <title>Tsukamurella conjunctivitidis sp. nov., Tsukamurella assacharolytica sp. nov. and Tsukamurella sputae sp. nov. isolated from patients with conjunctivitis, bacteraemia (lymphoma) and respiratory infection (sputum) in Hong Kong.</title>
        <authorList>
            <person name="Teng J.L.L."/>
            <person name="Lee H.H."/>
            <person name="Fong J.Y.H."/>
            <person name="Fok K.M.N."/>
            <person name="Lau S.K.P."/>
            <person name="Woo P.C.Y."/>
        </authorList>
    </citation>
    <scope>NUCLEOTIDE SEQUENCE [LARGE SCALE GENOMIC DNA]</scope>
    <source>
        <strain evidence="3 4">HKU72</strain>
    </source>
</reference>
<organism evidence="3 4">
    <name type="scientific">Tsukamurella conjunctivitidis</name>
    <dbReference type="NCBI Taxonomy" id="2592068"/>
    <lineage>
        <taxon>Bacteria</taxon>
        <taxon>Bacillati</taxon>
        <taxon>Actinomycetota</taxon>
        <taxon>Actinomycetes</taxon>
        <taxon>Mycobacteriales</taxon>
        <taxon>Tsukamurellaceae</taxon>
        <taxon>Tsukamurella</taxon>
    </lineage>
</organism>
<dbReference type="AlphaFoldDB" id="A0A5C5S2Q0"/>
<evidence type="ECO:0000259" key="1">
    <source>
        <dbReference type="Pfam" id="PF00149"/>
    </source>
</evidence>
<dbReference type="Pfam" id="PF00149">
    <property type="entry name" value="Metallophos"/>
    <property type="match status" value="1"/>
</dbReference>
<feature type="domain" description="Polynucleotide kinase-phosphatase ligase" evidence="2">
    <location>
        <begin position="463"/>
        <end position="827"/>
    </location>
</feature>
<dbReference type="InterPro" id="IPR004843">
    <property type="entry name" value="Calcineurin-like_PHP"/>
</dbReference>
<dbReference type="Pfam" id="PF13671">
    <property type="entry name" value="AAA_33"/>
    <property type="match status" value="1"/>
</dbReference>
<keyword evidence="4" id="KW-1185">Reference proteome</keyword>
<dbReference type="PANTHER" id="PTHR42850:SF7">
    <property type="entry name" value="BIS(5'-NUCLEOSYL)-TETRAPHOSPHATASE PRPE [ASYMMETRICAL]"/>
    <property type="match status" value="1"/>
</dbReference>
<dbReference type="SUPFAM" id="SSF56300">
    <property type="entry name" value="Metallo-dependent phosphatases"/>
    <property type="match status" value="1"/>
</dbReference>
<dbReference type="Gene3D" id="3.60.21.10">
    <property type="match status" value="1"/>
</dbReference>
<evidence type="ECO:0000313" key="4">
    <source>
        <dbReference type="Proteomes" id="UP000319375"/>
    </source>
</evidence>
<dbReference type="EMBL" id="VIGX01000002">
    <property type="protein sequence ID" value="TWS29697.1"/>
    <property type="molecule type" value="Genomic_DNA"/>
</dbReference>
<dbReference type="RefSeq" id="WP_146485677.1">
    <property type="nucleotide sequence ID" value="NZ_VIGX01000002.1"/>
</dbReference>
<dbReference type="InterPro" id="IPR050126">
    <property type="entry name" value="Ap4A_hydrolase"/>
</dbReference>
<accession>A0A5C5S2Q0</accession>
<proteinExistence type="predicted"/>
<dbReference type="Gene3D" id="3.40.50.300">
    <property type="entry name" value="P-loop containing nucleotide triphosphate hydrolases"/>
    <property type="match status" value="1"/>
</dbReference>
<dbReference type="InterPro" id="IPR032380">
    <property type="entry name" value="PNKP_ligase_dom"/>
</dbReference>
<keyword evidence="3" id="KW-0808">Transferase</keyword>
<feature type="domain" description="Calcineurin-like phosphoesterase" evidence="1">
    <location>
        <begin position="184"/>
        <end position="373"/>
    </location>
</feature>
<dbReference type="Pfam" id="PF16542">
    <property type="entry name" value="PNKP_ligase"/>
    <property type="match status" value="1"/>
</dbReference>
<dbReference type="NCBIfam" id="TIGR04075">
    <property type="entry name" value="bacter_Pnkp"/>
    <property type="match status" value="1"/>
</dbReference>
<dbReference type="InterPro" id="IPR024028">
    <property type="entry name" value="PNKP_bac"/>
</dbReference>